<name>A0AAW1TZ23_9CUCU</name>
<gene>
    <name evidence="2" type="ORF">WA026_017827</name>
</gene>
<dbReference type="InterPro" id="IPR004119">
    <property type="entry name" value="EcKL"/>
</dbReference>
<dbReference type="EMBL" id="JARQZJ010000011">
    <property type="protein sequence ID" value="KAK9872369.1"/>
    <property type="molecule type" value="Genomic_DNA"/>
</dbReference>
<dbReference type="SUPFAM" id="SSF56112">
    <property type="entry name" value="Protein kinase-like (PK-like)"/>
    <property type="match status" value="1"/>
</dbReference>
<accession>A0AAW1TZ23</accession>
<keyword evidence="3" id="KW-1185">Reference proteome</keyword>
<dbReference type="PANTHER" id="PTHR11012">
    <property type="entry name" value="PROTEIN KINASE-LIKE DOMAIN-CONTAINING"/>
    <property type="match status" value="1"/>
</dbReference>
<dbReference type="Proteomes" id="UP001431783">
    <property type="component" value="Unassembled WGS sequence"/>
</dbReference>
<organism evidence="2 3">
    <name type="scientific">Henosepilachna vigintioctopunctata</name>
    <dbReference type="NCBI Taxonomy" id="420089"/>
    <lineage>
        <taxon>Eukaryota</taxon>
        <taxon>Metazoa</taxon>
        <taxon>Ecdysozoa</taxon>
        <taxon>Arthropoda</taxon>
        <taxon>Hexapoda</taxon>
        <taxon>Insecta</taxon>
        <taxon>Pterygota</taxon>
        <taxon>Neoptera</taxon>
        <taxon>Endopterygota</taxon>
        <taxon>Coleoptera</taxon>
        <taxon>Polyphaga</taxon>
        <taxon>Cucujiformia</taxon>
        <taxon>Coccinelloidea</taxon>
        <taxon>Coccinellidae</taxon>
        <taxon>Epilachninae</taxon>
        <taxon>Epilachnini</taxon>
        <taxon>Henosepilachna</taxon>
    </lineage>
</organism>
<dbReference type="InterPro" id="IPR011009">
    <property type="entry name" value="Kinase-like_dom_sf"/>
</dbReference>
<dbReference type="SMART" id="SM00587">
    <property type="entry name" value="CHK"/>
    <property type="match status" value="1"/>
</dbReference>
<dbReference type="InterPro" id="IPR015897">
    <property type="entry name" value="CHK_kinase-like"/>
</dbReference>
<dbReference type="Pfam" id="PF02958">
    <property type="entry name" value="EcKL"/>
    <property type="match status" value="1"/>
</dbReference>
<evidence type="ECO:0000313" key="3">
    <source>
        <dbReference type="Proteomes" id="UP001431783"/>
    </source>
</evidence>
<evidence type="ECO:0000259" key="1">
    <source>
        <dbReference type="SMART" id="SM00587"/>
    </source>
</evidence>
<reference evidence="2 3" key="1">
    <citation type="submission" date="2023-03" db="EMBL/GenBank/DDBJ databases">
        <title>Genome insight into feeding habits of ladybird beetles.</title>
        <authorList>
            <person name="Li H.-S."/>
            <person name="Huang Y.-H."/>
            <person name="Pang H."/>
        </authorList>
    </citation>
    <scope>NUCLEOTIDE SEQUENCE [LARGE SCALE GENOMIC DNA]</scope>
    <source>
        <strain evidence="2">SYSU_2023b</strain>
        <tissue evidence="2">Whole body</tissue>
    </source>
</reference>
<feature type="domain" description="CHK kinase-like" evidence="1">
    <location>
        <begin position="126"/>
        <end position="322"/>
    </location>
</feature>
<dbReference type="AlphaFoldDB" id="A0AAW1TZ23"/>
<protein>
    <recommendedName>
        <fullName evidence="1">CHK kinase-like domain-containing protein</fullName>
    </recommendedName>
</protein>
<sequence>MINFEEEELKKIIHEIARNNGLNENTKIIFSKGSEKGDGYLGEIVNIRAIDDVTEKSLDFVAKIGLKDENMRSIYPYSEVFRNEILAYEEIIKSLRNLQKEANLLSIFNPSPIFYFASSVLNEEYLILENIKISNFEMLGIKQLLDDEHTRMICETYGKFHGLSLAMKTLHKQKFFELAAKLSDVYSLKTIEKDIKFFFGKMWISIRNVMKEKDVKWQRYNNYADNSLDIMDDMCDLKDEKYFCFLHGDCWTNNLMFRYKNNNMGQKHLEEIKLIDWQACRIGPPVCDLSYMLYSGASKEVLSNLEIYLKIYHNSLSSVLSQLKLDVNIVYPFEEMKRQWRKYYHYAVILSGSIWKFRSFGENQGVDPLNYKSQDGSSYIDAIADADCDTDYFCEHIKYLFDHLDEIANGNILGPANTHETSKTK</sequence>
<comment type="caution">
    <text evidence="2">The sequence shown here is derived from an EMBL/GenBank/DDBJ whole genome shotgun (WGS) entry which is preliminary data.</text>
</comment>
<evidence type="ECO:0000313" key="2">
    <source>
        <dbReference type="EMBL" id="KAK9872369.1"/>
    </source>
</evidence>
<dbReference type="Gene3D" id="3.90.1200.10">
    <property type="match status" value="1"/>
</dbReference>
<proteinExistence type="predicted"/>
<dbReference type="PANTHER" id="PTHR11012:SF30">
    <property type="entry name" value="PROTEIN KINASE-LIKE DOMAIN-CONTAINING"/>
    <property type="match status" value="1"/>
</dbReference>